<name>A0ABS8WCH4_9GAMM</name>
<evidence type="ECO:0000256" key="4">
    <source>
        <dbReference type="ARBA" id="ARBA00023163"/>
    </source>
</evidence>
<dbReference type="NCBIfam" id="NF002946">
    <property type="entry name" value="PRK03601.1"/>
    <property type="match status" value="1"/>
</dbReference>
<dbReference type="InterPro" id="IPR050176">
    <property type="entry name" value="LTTR"/>
</dbReference>
<dbReference type="PANTHER" id="PTHR30579:SF8">
    <property type="entry name" value="HTH-TYPE TRANSCRIPTIONAL REGULATOR HDFR"/>
    <property type="match status" value="1"/>
</dbReference>
<protein>
    <submittedName>
        <fullName evidence="6">HTH-type transcriptional regulator HdfR</fullName>
    </submittedName>
</protein>
<dbReference type="SUPFAM" id="SSF53850">
    <property type="entry name" value="Periplasmic binding protein-like II"/>
    <property type="match status" value="1"/>
</dbReference>
<dbReference type="RefSeq" id="WP_233053848.1">
    <property type="nucleotide sequence ID" value="NZ_JAIMJA010000016.1"/>
</dbReference>
<dbReference type="PROSITE" id="PS50931">
    <property type="entry name" value="HTH_LYSR"/>
    <property type="match status" value="1"/>
</dbReference>
<dbReference type="PANTHER" id="PTHR30579">
    <property type="entry name" value="TRANSCRIPTIONAL REGULATOR"/>
    <property type="match status" value="1"/>
</dbReference>
<dbReference type="Proteomes" id="UP001201273">
    <property type="component" value="Unassembled WGS sequence"/>
</dbReference>
<dbReference type="Pfam" id="PF03466">
    <property type="entry name" value="LysR_substrate"/>
    <property type="match status" value="1"/>
</dbReference>
<keyword evidence="2" id="KW-0805">Transcription regulation</keyword>
<keyword evidence="4" id="KW-0804">Transcription</keyword>
<organism evidence="6 7">
    <name type="scientific">Motilimonas cestriensis</name>
    <dbReference type="NCBI Taxonomy" id="2742685"/>
    <lineage>
        <taxon>Bacteria</taxon>
        <taxon>Pseudomonadati</taxon>
        <taxon>Pseudomonadota</taxon>
        <taxon>Gammaproteobacteria</taxon>
        <taxon>Alteromonadales</taxon>
        <taxon>Alteromonadales genera incertae sedis</taxon>
        <taxon>Motilimonas</taxon>
    </lineage>
</organism>
<dbReference type="EMBL" id="JAIMJA010000016">
    <property type="protein sequence ID" value="MCE2596200.1"/>
    <property type="molecule type" value="Genomic_DNA"/>
</dbReference>
<accession>A0ABS8WCH4</accession>
<comment type="caution">
    <text evidence="6">The sequence shown here is derived from an EMBL/GenBank/DDBJ whole genome shotgun (WGS) entry which is preliminary data.</text>
</comment>
<comment type="similarity">
    <text evidence="1">Belongs to the LysR transcriptional regulatory family.</text>
</comment>
<dbReference type="InterPro" id="IPR036390">
    <property type="entry name" value="WH_DNA-bd_sf"/>
</dbReference>
<dbReference type="PRINTS" id="PR00039">
    <property type="entry name" value="HTHLYSR"/>
</dbReference>
<evidence type="ECO:0000256" key="3">
    <source>
        <dbReference type="ARBA" id="ARBA00023125"/>
    </source>
</evidence>
<evidence type="ECO:0000313" key="6">
    <source>
        <dbReference type="EMBL" id="MCE2596200.1"/>
    </source>
</evidence>
<dbReference type="InterPro" id="IPR005119">
    <property type="entry name" value="LysR_subst-bd"/>
</dbReference>
<feature type="domain" description="HTH lysR-type" evidence="5">
    <location>
        <begin position="1"/>
        <end position="58"/>
    </location>
</feature>
<dbReference type="InterPro" id="IPR036388">
    <property type="entry name" value="WH-like_DNA-bd_sf"/>
</dbReference>
<evidence type="ECO:0000313" key="7">
    <source>
        <dbReference type="Proteomes" id="UP001201273"/>
    </source>
</evidence>
<sequence>MDTELLKTFLEVGHTRHFGKAAENLYLTPSAVSFRIKQLEGLLGVELFSRHRNNIQITPAGERMRPYAEAMLNAWDRAQQDIALSENNALQLSIGAAPNLWDAFLQPYINLVYTSLPGLALRADVISPQLMSRQLLERSLDIAVLFDPPKVDDIKRELLQQVELVMVSSDMSCDPLVENIKNYIKVDWGTAFNMQHAREFSDLPQPILHTSSVRIGLDFMLQNGGAAFLPQALIQSYVEAGELVQIADAISLERSVYAAYLPDSDRIEQIQQVVKYFQNAQ</sequence>
<evidence type="ECO:0000259" key="5">
    <source>
        <dbReference type="PROSITE" id="PS50931"/>
    </source>
</evidence>
<reference evidence="6 7" key="1">
    <citation type="journal article" date="2022" name="Environ. Microbiol. Rep.">
        <title>Eco-phylogenetic analyses reveal divergent evolution of vitamin B12 metabolism in the marine bacterial family 'Psychromonadaceae'.</title>
        <authorList>
            <person name="Jin X."/>
            <person name="Yang Y."/>
            <person name="Cao H."/>
            <person name="Gao B."/>
            <person name="Zhao Z."/>
        </authorList>
    </citation>
    <scope>NUCLEOTIDE SEQUENCE [LARGE SCALE GENOMIC DNA]</scope>
    <source>
        <strain evidence="6 7">MKS20</strain>
    </source>
</reference>
<gene>
    <name evidence="6" type="primary">hdfR</name>
    <name evidence="6" type="ORF">K6Y31_15405</name>
</gene>
<keyword evidence="7" id="KW-1185">Reference proteome</keyword>
<evidence type="ECO:0000256" key="1">
    <source>
        <dbReference type="ARBA" id="ARBA00009437"/>
    </source>
</evidence>
<dbReference type="SUPFAM" id="SSF46785">
    <property type="entry name" value="Winged helix' DNA-binding domain"/>
    <property type="match status" value="1"/>
</dbReference>
<evidence type="ECO:0000256" key="2">
    <source>
        <dbReference type="ARBA" id="ARBA00023015"/>
    </source>
</evidence>
<dbReference type="InterPro" id="IPR000847">
    <property type="entry name" value="LysR_HTH_N"/>
</dbReference>
<dbReference type="Pfam" id="PF00126">
    <property type="entry name" value="HTH_1"/>
    <property type="match status" value="1"/>
</dbReference>
<dbReference type="Gene3D" id="1.10.10.10">
    <property type="entry name" value="Winged helix-like DNA-binding domain superfamily/Winged helix DNA-binding domain"/>
    <property type="match status" value="1"/>
</dbReference>
<proteinExistence type="inferred from homology"/>
<dbReference type="Gene3D" id="3.40.190.290">
    <property type="match status" value="1"/>
</dbReference>
<keyword evidence="3" id="KW-0238">DNA-binding</keyword>